<name>M4FHF6_BRACM</name>
<sequence>MEEMMKTTKAGEELVQAKMRREITKLDDEEEVGPRFQLLFKGVKKVSLDTGSLKLICMPPASHYDYPERQLMMPPL</sequence>
<dbReference type="Proteomes" id="UP000011750">
    <property type="component" value="Unassembled WGS sequence"/>
</dbReference>
<dbReference type="HOGENOM" id="CLU_2657967_0_0_1"/>
<dbReference type="EnsemblPlants" id="Bra040534.1">
    <property type="protein sequence ID" value="Bra040534.1-P"/>
    <property type="gene ID" value="Bra040534"/>
</dbReference>
<evidence type="ECO:0000313" key="2">
    <source>
        <dbReference type="Proteomes" id="UP000011750"/>
    </source>
</evidence>
<reference evidence="2" key="1">
    <citation type="journal article" date="2011" name="Nat. Genet.">
        <title>The genome of the mesopolyploid crop species Brassica rapa.</title>
        <authorList>
            <consortium name="Brassica rapa Genome Sequencing Project Consortium"/>
            <person name="Wang X."/>
            <person name="Wang H."/>
            <person name="Wang J."/>
            <person name="Sun R."/>
            <person name="Wu J."/>
            <person name="Liu S."/>
            <person name="Bai Y."/>
            <person name="Mun J.H."/>
            <person name="Bancroft I."/>
            <person name="Cheng F."/>
            <person name="Huang S."/>
            <person name="Li X."/>
            <person name="Hua W."/>
            <person name="Wang J."/>
            <person name="Wang X."/>
            <person name="Freeling M."/>
            <person name="Pires J.C."/>
            <person name="Paterson A.H."/>
            <person name="Chalhoub B."/>
            <person name="Wang B."/>
            <person name="Hayward A."/>
            <person name="Sharpe A.G."/>
            <person name="Park B.S."/>
            <person name="Weisshaar B."/>
            <person name="Liu B."/>
            <person name="Li B."/>
            <person name="Liu B."/>
            <person name="Tong C."/>
            <person name="Song C."/>
            <person name="Duran C."/>
            <person name="Peng C."/>
            <person name="Geng C."/>
            <person name="Koh C."/>
            <person name="Lin C."/>
            <person name="Edwards D."/>
            <person name="Mu D."/>
            <person name="Shen D."/>
            <person name="Soumpourou E."/>
            <person name="Li F."/>
            <person name="Fraser F."/>
            <person name="Conant G."/>
            <person name="Lassalle G."/>
            <person name="King G.J."/>
            <person name="Bonnema G."/>
            <person name="Tang H."/>
            <person name="Wang H."/>
            <person name="Belcram H."/>
            <person name="Zhou H."/>
            <person name="Hirakawa H."/>
            <person name="Abe H."/>
            <person name="Guo H."/>
            <person name="Wang H."/>
            <person name="Jin H."/>
            <person name="Parkin I.A."/>
            <person name="Batley J."/>
            <person name="Kim J.S."/>
            <person name="Just J."/>
            <person name="Li J."/>
            <person name="Xu J."/>
            <person name="Deng J."/>
            <person name="Kim J.A."/>
            <person name="Li J."/>
            <person name="Yu J."/>
            <person name="Meng J."/>
            <person name="Wang J."/>
            <person name="Min J."/>
            <person name="Poulain J."/>
            <person name="Wang J."/>
            <person name="Hatakeyama K."/>
            <person name="Wu K."/>
            <person name="Wang L."/>
            <person name="Fang L."/>
            <person name="Trick M."/>
            <person name="Links M.G."/>
            <person name="Zhao M."/>
            <person name="Jin M."/>
            <person name="Ramchiary N."/>
            <person name="Drou N."/>
            <person name="Berkman P.J."/>
            <person name="Cai Q."/>
            <person name="Huang Q."/>
            <person name="Li R."/>
            <person name="Tabata S."/>
            <person name="Cheng S."/>
            <person name="Zhang S."/>
            <person name="Zhang S."/>
            <person name="Huang S."/>
            <person name="Sato S."/>
            <person name="Sun S."/>
            <person name="Kwon S.J."/>
            <person name="Choi S.R."/>
            <person name="Lee T.H."/>
            <person name="Fan W."/>
            <person name="Zhao X."/>
            <person name="Tan X."/>
            <person name="Xu X."/>
            <person name="Wang Y."/>
            <person name="Qiu Y."/>
            <person name="Yin Y."/>
            <person name="Li Y."/>
            <person name="Du Y."/>
            <person name="Liao Y."/>
            <person name="Lim Y."/>
            <person name="Narusaka Y."/>
            <person name="Wang Y."/>
            <person name="Wang Z."/>
            <person name="Li Z."/>
            <person name="Wang Z."/>
            <person name="Xiong Z."/>
            <person name="Zhang Z."/>
        </authorList>
    </citation>
    <scope>NUCLEOTIDE SEQUENCE [LARGE SCALE GENOMIC DNA]</scope>
    <source>
        <strain evidence="2">cv. Chiifu-401-42</strain>
    </source>
</reference>
<dbReference type="InParanoid" id="M4FHF6"/>
<protein>
    <submittedName>
        <fullName evidence="1">Uncharacterized protein</fullName>
    </submittedName>
</protein>
<reference evidence="2" key="2">
    <citation type="journal article" date="2018" name="Hortic Res">
        <title>Improved Brassica rapa reference genome by single-molecule sequencing and chromosome conformation capture technologies.</title>
        <authorList>
            <person name="Zhang L."/>
            <person name="Cai X."/>
            <person name="Wu J."/>
            <person name="Liu M."/>
            <person name="Grob S."/>
            <person name="Cheng F."/>
            <person name="Liang J."/>
            <person name="Cai C."/>
            <person name="Liu Z."/>
            <person name="Liu B."/>
            <person name="Wang F."/>
            <person name="Li S."/>
            <person name="Liu F."/>
            <person name="Li X."/>
            <person name="Cheng L."/>
            <person name="Yang W."/>
            <person name="Li M.H."/>
            <person name="Grossniklaus U."/>
            <person name="Zheng H."/>
            <person name="Wang X."/>
        </authorList>
    </citation>
    <scope>NUCLEOTIDE SEQUENCE [LARGE SCALE GENOMIC DNA]</scope>
    <source>
        <strain evidence="2">cv. Chiifu-401-42</strain>
    </source>
</reference>
<evidence type="ECO:0000313" key="1">
    <source>
        <dbReference type="EnsemblPlants" id="Bra040534.1-P"/>
    </source>
</evidence>
<dbReference type="Gramene" id="Bra040534.1">
    <property type="protein sequence ID" value="Bra040534.1-P"/>
    <property type="gene ID" value="Bra040534"/>
</dbReference>
<dbReference type="AlphaFoldDB" id="M4FHF6"/>
<reference evidence="1" key="3">
    <citation type="submission" date="2023-03" db="UniProtKB">
        <authorList>
            <consortium name="EnsemblPlants"/>
        </authorList>
    </citation>
    <scope>IDENTIFICATION</scope>
    <source>
        <strain evidence="1">cv. Chiifu-401-42</strain>
    </source>
</reference>
<dbReference type="STRING" id="51351.M4FHF6"/>
<organism evidence="1 2">
    <name type="scientific">Brassica campestris</name>
    <name type="common">Field mustard</name>
    <dbReference type="NCBI Taxonomy" id="3711"/>
    <lineage>
        <taxon>Eukaryota</taxon>
        <taxon>Viridiplantae</taxon>
        <taxon>Streptophyta</taxon>
        <taxon>Embryophyta</taxon>
        <taxon>Tracheophyta</taxon>
        <taxon>Spermatophyta</taxon>
        <taxon>Magnoliopsida</taxon>
        <taxon>eudicotyledons</taxon>
        <taxon>Gunneridae</taxon>
        <taxon>Pentapetalae</taxon>
        <taxon>rosids</taxon>
        <taxon>malvids</taxon>
        <taxon>Brassicales</taxon>
        <taxon>Brassicaceae</taxon>
        <taxon>Brassiceae</taxon>
        <taxon>Brassica</taxon>
    </lineage>
</organism>
<keyword evidence="2" id="KW-1185">Reference proteome</keyword>
<accession>M4FHF6</accession>
<proteinExistence type="predicted"/>